<name>A0A1E1KZZ8_9HELO</name>
<dbReference type="EMBL" id="FJUX01000065">
    <property type="protein sequence ID" value="CZT03834.1"/>
    <property type="molecule type" value="Genomic_DNA"/>
</dbReference>
<dbReference type="AlphaFoldDB" id="A0A1E1KZZ8"/>
<protein>
    <submittedName>
        <fullName evidence="2">Uncharacterized protein</fullName>
    </submittedName>
</protein>
<feature type="signal peptide" evidence="1">
    <location>
        <begin position="1"/>
        <end position="18"/>
    </location>
</feature>
<organism evidence="2 3">
    <name type="scientific">Rhynchosporium agropyri</name>
    <dbReference type="NCBI Taxonomy" id="914238"/>
    <lineage>
        <taxon>Eukaryota</taxon>
        <taxon>Fungi</taxon>
        <taxon>Dikarya</taxon>
        <taxon>Ascomycota</taxon>
        <taxon>Pezizomycotina</taxon>
        <taxon>Leotiomycetes</taxon>
        <taxon>Helotiales</taxon>
        <taxon>Ploettnerulaceae</taxon>
        <taxon>Rhynchosporium</taxon>
    </lineage>
</organism>
<keyword evidence="1" id="KW-0732">Signal</keyword>
<evidence type="ECO:0000313" key="3">
    <source>
        <dbReference type="Proteomes" id="UP000178912"/>
    </source>
</evidence>
<keyword evidence="3" id="KW-1185">Reference proteome</keyword>
<feature type="chain" id="PRO_5009446541" evidence="1">
    <location>
        <begin position="19"/>
        <end position="112"/>
    </location>
</feature>
<sequence length="112" mass="12527">MYTTKLLFFALAAATTNAYTLVVCQVSHGATIEDAKQMALSRRISMGIGAKGFWHGRETICPLWDKPSVSVPMFTFCRSDPYDWGYARNKYGGVVECHESGSKNWPTCDFKC</sequence>
<accession>A0A1E1KZZ8</accession>
<reference evidence="3" key="1">
    <citation type="submission" date="2016-03" db="EMBL/GenBank/DDBJ databases">
        <authorList>
            <person name="Guldener U."/>
        </authorList>
    </citation>
    <scope>NUCLEOTIDE SEQUENCE [LARGE SCALE GENOMIC DNA]</scope>
    <source>
        <strain evidence="3">04CH-RAC-A.6.1</strain>
    </source>
</reference>
<dbReference type="Proteomes" id="UP000178912">
    <property type="component" value="Unassembled WGS sequence"/>
</dbReference>
<gene>
    <name evidence="2" type="ORF">RAG0_10457</name>
</gene>
<proteinExistence type="predicted"/>
<evidence type="ECO:0000313" key="2">
    <source>
        <dbReference type="EMBL" id="CZT03834.1"/>
    </source>
</evidence>
<evidence type="ECO:0000256" key="1">
    <source>
        <dbReference type="SAM" id="SignalP"/>
    </source>
</evidence>